<evidence type="ECO:0000256" key="3">
    <source>
        <dbReference type="ARBA" id="ARBA00022630"/>
    </source>
</evidence>
<feature type="binding site" evidence="11">
    <location>
        <position position="149"/>
    </location>
    <ligand>
        <name>Mg(2+)</name>
        <dbReference type="ChEBI" id="CHEBI:18420"/>
    </ligand>
</feature>
<organism evidence="12 13">
    <name type="scientific">Limosilactobacillus fermentum</name>
    <name type="common">Lactobacillus fermentum</name>
    <dbReference type="NCBI Taxonomy" id="1613"/>
    <lineage>
        <taxon>Bacteria</taxon>
        <taxon>Bacillati</taxon>
        <taxon>Bacillota</taxon>
        <taxon>Bacilli</taxon>
        <taxon>Lactobacillales</taxon>
        <taxon>Lactobacillaceae</taxon>
        <taxon>Limosilactobacillus</taxon>
    </lineage>
</organism>
<sequence length="305" mass="32540">MGMQAGRTVHLMGTVITLVINGGPNAGTLADQVVEQLRAAEHRFSANDESADLMKINASAGQGPVEAAPDLYQLIKLGVHYSKYPGGNLNVAIGPLVKLWHIGFQDARVPSQAEIDWALALTDPRQITLDDVTHSVSLNRPGMEIDLGALAKGFIGDQVIAWLKEQGVESALLNLGGSTVIGLGGNTENEDGMWHVGIQNPADPAQAYGQVVSIKDQALTTSGVAERKLTTNGKTYHHILNPQTGYPDETTVVSMSLVTPTAFLGELWTTMLFGKTKEQIAAVVKTLEQTVGVLIEDDGTVIQLR</sequence>
<dbReference type="EMBL" id="CP017151">
    <property type="protein sequence ID" value="AOR75168.1"/>
    <property type="molecule type" value="Genomic_DNA"/>
</dbReference>
<dbReference type="Proteomes" id="UP000094714">
    <property type="component" value="Chromosome"/>
</dbReference>
<evidence type="ECO:0000256" key="2">
    <source>
        <dbReference type="ARBA" id="ARBA00016337"/>
    </source>
</evidence>
<name>A0A1D7ZZ59_LIMFE</name>
<dbReference type="SUPFAM" id="SSF143631">
    <property type="entry name" value="ApbE-like"/>
    <property type="match status" value="1"/>
</dbReference>
<keyword evidence="4 10" id="KW-0808">Transferase</keyword>
<keyword evidence="7 10" id="KW-0460">Magnesium</keyword>
<dbReference type="PATRIC" id="fig|1613.112.peg.1810"/>
<gene>
    <name evidence="12" type="ORF">LACFE_CDS1725</name>
</gene>
<comment type="cofactor">
    <cofactor evidence="11">
        <name>Mg(2+)</name>
        <dbReference type="ChEBI" id="CHEBI:18420"/>
    </cofactor>
    <cofactor evidence="11">
        <name>Mn(2+)</name>
        <dbReference type="ChEBI" id="CHEBI:29035"/>
    </cofactor>
    <text evidence="11">Magnesium. Can also use manganese.</text>
</comment>
<dbReference type="GO" id="GO:0046872">
    <property type="term" value="F:metal ion binding"/>
    <property type="evidence" value="ECO:0007669"/>
    <property type="project" value="UniProtKB-UniRule"/>
</dbReference>
<proteinExistence type="inferred from homology"/>
<dbReference type="AlphaFoldDB" id="A0A1D7ZZ59"/>
<dbReference type="PANTHER" id="PTHR30040:SF2">
    <property type="entry name" value="FAD:PROTEIN FMN TRANSFERASE"/>
    <property type="match status" value="1"/>
</dbReference>
<dbReference type="PIRSF" id="PIRSF006268">
    <property type="entry name" value="ApbE"/>
    <property type="match status" value="1"/>
</dbReference>
<evidence type="ECO:0000256" key="5">
    <source>
        <dbReference type="ARBA" id="ARBA00022723"/>
    </source>
</evidence>
<dbReference type="Gene3D" id="3.10.520.10">
    <property type="entry name" value="ApbE-like domains"/>
    <property type="match status" value="1"/>
</dbReference>
<evidence type="ECO:0000256" key="1">
    <source>
        <dbReference type="ARBA" id="ARBA00011955"/>
    </source>
</evidence>
<dbReference type="InterPro" id="IPR024932">
    <property type="entry name" value="ApbE"/>
</dbReference>
<reference evidence="12 13" key="1">
    <citation type="submission" date="2016-09" db="EMBL/GenBank/DDBJ databases">
        <title>Genome Sequence of the Lactobacillus fermentum strain NCC2970 (CNCM I-5068).</title>
        <authorList>
            <person name="Barretto C."/>
            <person name="Ngom-Bru C."/>
            <person name="Genevaz A."/>
            <person name="Fournier C."/>
            <person name="Moine D."/>
            <person name="Kassam M."/>
            <person name="Iltis A."/>
            <person name="Sagory-Zalkind P."/>
            <person name="Faucherand G."/>
            <person name="Descombes P."/>
            <person name="Duboux S."/>
        </authorList>
    </citation>
    <scope>NUCLEOTIDE SEQUENCE [LARGE SCALE GENOMIC DNA]</scope>
    <source>
        <strain evidence="12 13">NCC2970</strain>
    </source>
</reference>
<dbReference type="EC" id="2.7.1.180" evidence="1 10"/>
<dbReference type="GO" id="GO:0016740">
    <property type="term" value="F:transferase activity"/>
    <property type="evidence" value="ECO:0007669"/>
    <property type="project" value="UniProtKB-UniRule"/>
</dbReference>
<dbReference type="Pfam" id="PF02424">
    <property type="entry name" value="ApbE"/>
    <property type="match status" value="1"/>
</dbReference>
<keyword evidence="5 10" id="KW-0479">Metal-binding</keyword>
<dbReference type="PANTHER" id="PTHR30040">
    <property type="entry name" value="THIAMINE BIOSYNTHESIS LIPOPROTEIN APBE"/>
    <property type="match status" value="1"/>
</dbReference>
<feature type="binding site" evidence="11">
    <location>
        <position position="270"/>
    </location>
    <ligand>
        <name>Mg(2+)</name>
        <dbReference type="ChEBI" id="CHEBI:18420"/>
    </ligand>
</feature>
<protein>
    <recommendedName>
        <fullName evidence="2 10">FAD:protein FMN transferase</fullName>
        <ecNumber evidence="1 10">2.7.1.180</ecNumber>
    </recommendedName>
    <alternativeName>
        <fullName evidence="8 10">Flavin transferase</fullName>
    </alternativeName>
</protein>
<evidence type="ECO:0000256" key="11">
    <source>
        <dbReference type="PIRSR" id="PIRSR006268-2"/>
    </source>
</evidence>
<evidence type="ECO:0000256" key="8">
    <source>
        <dbReference type="ARBA" id="ARBA00031306"/>
    </source>
</evidence>
<keyword evidence="6 10" id="KW-0274">FAD</keyword>
<comment type="similarity">
    <text evidence="10">Belongs to the ApbE family.</text>
</comment>
<evidence type="ECO:0000313" key="13">
    <source>
        <dbReference type="Proteomes" id="UP000094714"/>
    </source>
</evidence>
<evidence type="ECO:0000256" key="9">
    <source>
        <dbReference type="ARBA" id="ARBA00048540"/>
    </source>
</evidence>
<evidence type="ECO:0000313" key="12">
    <source>
        <dbReference type="EMBL" id="AOR75168.1"/>
    </source>
</evidence>
<evidence type="ECO:0000256" key="7">
    <source>
        <dbReference type="ARBA" id="ARBA00022842"/>
    </source>
</evidence>
<comment type="catalytic activity">
    <reaction evidence="9 10">
        <text>L-threonyl-[protein] + FAD = FMN-L-threonyl-[protein] + AMP + H(+)</text>
        <dbReference type="Rhea" id="RHEA:36847"/>
        <dbReference type="Rhea" id="RHEA-COMP:11060"/>
        <dbReference type="Rhea" id="RHEA-COMP:11061"/>
        <dbReference type="ChEBI" id="CHEBI:15378"/>
        <dbReference type="ChEBI" id="CHEBI:30013"/>
        <dbReference type="ChEBI" id="CHEBI:57692"/>
        <dbReference type="ChEBI" id="CHEBI:74257"/>
        <dbReference type="ChEBI" id="CHEBI:456215"/>
        <dbReference type="EC" id="2.7.1.180"/>
    </reaction>
</comment>
<dbReference type="InterPro" id="IPR003374">
    <property type="entry name" value="ApbE-like_sf"/>
</dbReference>
<keyword evidence="3 10" id="KW-0285">Flavoprotein</keyword>
<evidence type="ECO:0000256" key="10">
    <source>
        <dbReference type="PIRNR" id="PIRNR006268"/>
    </source>
</evidence>
<evidence type="ECO:0000256" key="4">
    <source>
        <dbReference type="ARBA" id="ARBA00022679"/>
    </source>
</evidence>
<accession>A0A1D7ZZ59</accession>
<evidence type="ECO:0000256" key="6">
    <source>
        <dbReference type="ARBA" id="ARBA00022827"/>
    </source>
</evidence>